<keyword evidence="2" id="KW-0274">FAD</keyword>
<dbReference type="OrthoDB" id="66881at2759"/>
<keyword evidence="3" id="KW-0560">Oxidoreductase</keyword>
<evidence type="ECO:0000256" key="3">
    <source>
        <dbReference type="ARBA" id="ARBA00023002"/>
    </source>
</evidence>
<evidence type="ECO:0000313" key="6">
    <source>
        <dbReference type="EMBL" id="KAG9245656.1"/>
    </source>
</evidence>
<dbReference type="SUPFAM" id="SSF51905">
    <property type="entry name" value="FAD/NAD(P)-binding domain"/>
    <property type="match status" value="1"/>
</dbReference>
<gene>
    <name evidence="6" type="ORF">BJ878DRAFT_566476</name>
</gene>
<keyword evidence="7" id="KW-1185">Reference proteome</keyword>
<evidence type="ECO:0000256" key="1">
    <source>
        <dbReference type="ARBA" id="ARBA00022630"/>
    </source>
</evidence>
<dbReference type="Gene3D" id="3.50.50.60">
    <property type="entry name" value="FAD/NAD(P)-binding domain"/>
    <property type="match status" value="1"/>
</dbReference>
<evidence type="ECO:0000259" key="5">
    <source>
        <dbReference type="Pfam" id="PF19834"/>
    </source>
</evidence>
<dbReference type="InterPro" id="IPR045632">
    <property type="entry name" value="DUF6314"/>
</dbReference>
<sequence length="723" mass="80758">MAKRVCIIGAGPAGIAAAKTLIHDHPGKFHVTVFEQSGRVGGLWPVSKQDDGMVNPDMCTNQSRHTVSFSDLAWPATTPAFPKAWQVGQYLERYIKTYPGYEIHTNSMVIRAIITDYGKWRVHVRYLKTSSEAQEDYDHVIITSGFFSKPKQIPDMLQKSGRVSHSSKYRNLNDLLKGSSPAKTDRNIVVVGGQMSGPEVAASIALHISSDANSPGEKKKNMPSYAVTHVIQRPFWVMPLLLPNDPAVETSGSVETAAKKNNPAPTFLPLDLVSYNLEARPKGELSNTSGHITEAIAGATHTFMEQHLGSDQGYLGQEFTITGGVRKHPPILGISDSYTEFVRSGDIKVIKGRVTRQPDGQDSSVIVEDGKRQTVINDVAAIVLATGFEVSPSLGFLSEDLLQTLQFDTSGDEFPLALNVHSVISRKLPSLGFVGFYRSPYWSVIQMQARYLGKLWTGDSNAAKALEEDKTMDTMLALRGDPRRAQFPMGDYSWLMEDFSKILGIVRFEPKDPSARTGQVSPNRYTYAKETGTTERHENELARSLFYMTFEKSKGGVFVAWAVCRSLQGNWKLERSITSHNDSYPSGTLSGTAKFVPRLPTGDDGPCDVEYLYLEQGDLSTETGMNFTAKRSYVYRYSQATDKLTAWFVKEDTSVDYFFHELEFSKGKGDTGWYATSKHWCSPDQYEVEYEFRFKGTNLTEWSQTYQVKGPNKDYTLRSRFLR</sequence>
<dbReference type="Pfam" id="PF19834">
    <property type="entry name" value="DUF6314"/>
    <property type="match status" value="1"/>
</dbReference>
<proteinExistence type="predicted"/>
<comment type="caution">
    <text evidence="6">The sequence shown here is derived from an EMBL/GenBank/DDBJ whole genome shotgun (WGS) entry which is preliminary data.</text>
</comment>
<dbReference type="InterPro" id="IPR036188">
    <property type="entry name" value="FAD/NAD-bd_sf"/>
</dbReference>
<dbReference type="PANTHER" id="PTHR23023">
    <property type="entry name" value="DIMETHYLANILINE MONOOXYGENASE"/>
    <property type="match status" value="1"/>
</dbReference>
<keyword evidence="6" id="KW-0503">Monooxygenase</keyword>
<evidence type="ECO:0000256" key="2">
    <source>
        <dbReference type="ARBA" id="ARBA00022827"/>
    </source>
</evidence>
<evidence type="ECO:0000259" key="4">
    <source>
        <dbReference type="Pfam" id="PF07992"/>
    </source>
</evidence>
<dbReference type="GO" id="GO:0004497">
    <property type="term" value="F:monooxygenase activity"/>
    <property type="evidence" value="ECO:0007669"/>
    <property type="project" value="UniProtKB-KW"/>
</dbReference>
<dbReference type="Pfam" id="PF07992">
    <property type="entry name" value="Pyr_redox_2"/>
    <property type="match status" value="1"/>
</dbReference>
<evidence type="ECO:0000313" key="7">
    <source>
        <dbReference type="Proteomes" id="UP000887226"/>
    </source>
</evidence>
<protein>
    <submittedName>
        <fullName evidence="6">Flavin-containing monooxygenase-like protein</fullName>
    </submittedName>
</protein>
<dbReference type="AlphaFoldDB" id="A0A9P8CHN4"/>
<feature type="domain" description="DUF6314" evidence="5">
    <location>
        <begin position="567"/>
        <end position="723"/>
    </location>
</feature>
<organism evidence="6 7">
    <name type="scientific">Calycina marina</name>
    <dbReference type="NCBI Taxonomy" id="1763456"/>
    <lineage>
        <taxon>Eukaryota</taxon>
        <taxon>Fungi</taxon>
        <taxon>Dikarya</taxon>
        <taxon>Ascomycota</taxon>
        <taxon>Pezizomycotina</taxon>
        <taxon>Leotiomycetes</taxon>
        <taxon>Helotiales</taxon>
        <taxon>Pezizellaceae</taxon>
        <taxon>Calycina</taxon>
    </lineage>
</organism>
<accession>A0A9P8CHN4</accession>
<reference evidence="6" key="1">
    <citation type="journal article" date="2021" name="IMA Fungus">
        <title>Genomic characterization of three marine fungi, including Emericellopsis atlantica sp. nov. with signatures of a generalist lifestyle and marine biomass degradation.</title>
        <authorList>
            <person name="Hagestad O.C."/>
            <person name="Hou L."/>
            <person name="Andersen J.H."/>
            <person name="Hansen E.H."/>
            <person name="Altermark B."/>
            <person name="Li C."/>
            <person name="Kuhnert E."/>
            <person name="Cox R.J."/>
            <person name="Crous P.W."/>
            <person name="Spatafora J.W."/>
            <person name="Lail K."/>
            <person name="Amirebrahimi M."/>
            <person name="Lipzen A."/>
            <person name="Pangilinan J."/>
            <person name="Andreopoulos W."/>
            <person name="Hayes R.D."/>
            <person name="Ng V."/>
            <person name="Grigoriev I.V."/>
            <person name="Jackson S.A."/>
            <person name="Sutton T.D.S."/>
            <person name="Dobson A.D.W."/>
            <person name="Rama T."/>
        </authorList>
    </citation>
    <scope>NUCLEOTIDE SEQUENCE</scope>
    <source>
        <strain evidence="6">TRa3180A</strain>
    </source>
</reference>
<feature type="domain" description="FAD/NAD(P)-binding" evidence="4">
    <location>
        <begin position="4"/>
        <end position="205"/>
    </location>
</feature>
<dbReference type="InterPro" id="IPR050346">
    <property type="entry name" value="FMO-like"/>
</dbReference>
<keyword evidence="1" id="KW-0285">Flavoprotein</keyword>
<name>A0A9P8CHN4_9HELO</name>
<dbReference type="EMBL" id="MU253836">
    <property type="protein sequence ID" value="KAG9245656.1"/>
    <property type="molecule type" value="Genomic_DNA"/>
</dbReference>
<dbReference type="PRINTS" id="PR00419">
    <property type="entry name" value="ADXRDTASE"/>
</dbReference>
<dbReference type="InterPro" id="IPR023753">
    <property type="entry name" value="FAD/NAD-binding_dom"/>
</dbReference>
<dbReference type="Proteomes" id="UP000887226">
    <property type="component" value="Unassembled WGS sequence"/>
</dbReference>